<feature type="non-terminal residue" evidence="3">
    <location>
        <position position="327"/>
    </location>
</feature>
<reference evidence="3" key="1">
    <citation type="submission" date="2019-03" db="EMBL/GenBank/DDBJ databases">
        <title>Lake Tanganyika Metagenome-Assembled Genomes (MAGs).</title>
        <authorList>
            <person name="Tran P."/>
        </authorList>
    </citation>
    <scope>NUCLEOTIDE SEQUENCE</scope>
    <source>
        <strain evidence="3">M_DeepCast_400m_m2_100</strain>
    </source>
</reference>
<name>A0A937X8I0_UNCEI</name>
<feature type="transmembrane region" description="Helical" evidence="2">
    <location>
        <begin position="143"/>
        <end position="162"/>
    </location>
</feature>
<dbReference type="SUPFAM" id="SSF160544">
    <property type="entry name" value="EscU C-terminal domain-like"/>
    <property type="match status" value="1"/>
</dbReference>
<proteinExistence type="predicted"/>
<evidence type="ECO:0000313" key="4">
    <source>
        <dbReference type="Proteomes" id="UP000748308"/>
    </source>
</evidence>
<gene>
    <name evidence="3" type="ORF">FJY75_04650</name>
</gene>
<dbReference type="PANTHER" id="PTHR30531:SF12">
    <property type="entry name" value="FLAGELLAR BIOSYNTHETIC PROTEIN FLHB"/>
    <property type="match status" value="1"/>
</dbReference>
<dbReference type="Gene3D" id="3.40.1690.10">
    <property type="entry name" value="secretion proteins EscU"/>
    <property type="match status" value="1"/>
</dbReference>
<dbReference type="PRINTS" id="PR00950">
    <property type="entry name" value="TYPE3IMSPROT"/>
</dbReference>
<evidence type="ECO:0000256" key="1">
    <source>
        <dbReference type="SAM" id="MobiDB-lite"/>
    </source>
</evidence>
<organism evidence="3 4">
    <name type="scientific">Eiseniibacteriota bacterium</name>
    <dbReference type="NCBI Taxonomy" id="2212470"/>
    <lineage>
        <taxon>Bacteria</taxon>
        <taxon>Candidatus Eiseniibacteriota</taxon>
    </lineage>
</organism>
<dbReference type="EMBL" id="VGIY01000079">
    <property type="protein sequence ID" value="MBM3317125.1"/>
    <property type="molecule type" value="Genomic_DNA"/>
</dbReference>
<keyword evidence="2" id="KW-0812">Transmembrane</keyword>
<protein>
    <submittedName>
        <fullName evidence="3">EscU/YscU/HrcU family type III secretion system export apparatus switch protein</fullName>
    </submittedName>
</protein>
<dbReference type="InterPro" id="IPR029025">
    <property type="entry name" value="T3SS_substrate_exporter_C"/>
</dbReference>
<keyword evidence="2" id="KW-0472">Membrane</keyword>
<feature type="region of interest" description="Disordered" evidence="1">
    <location>
        <begin position="1"/>
        <end position="27"/>
    </location>
</feature>
<dbReference type="GO" id="GO:0009306">
    <property type="term" value="P:protein secretion"/>
    <property type="evidence" value="ECO:0007669"/>
    <property type="project" value="InterPro"/>
</dbReference>
<keyword evidence="2" id="KW-1133">Transmembrane helix</keyword>
<feature type="transmembrane region" description="Helical" evidence="2">
    <location>
        <begin position="36"/>
        <end position="55"/>
    </location>
</feature>
<dbReference type="PANTHER" id="PTHR30531">
    <property type="entry name" value="FLAGELLAR BIOSYNTHETIC PROTEIN FLHB"/>
    <property type="match status" value="1"/>
</dbReference>
<evidence type="ECO:0000313" key="3">
    <source>
        <dbReference type="EMBL" id="MBM3317125.1"/>
    </source>
</evidence>
<dbReference type="Pfam" id="PF01312">
    <property type="entry name" value="Bac_export_2"/>
    <property type="match status" value="1"/>
</dbReference>
<accession>A0A937X8I0</accession>
<sequence length="327" mass="36037">MPEPTFQERTEPATPKRRREARESGKVARSQEVNSALVLLAGLGLLGLAGPFMLTRLMVLTRRLLGSSAEAQLRPELVAGYFGGGVTQVLGILAPVAGAVLLAGLAANFAQVGFVASWKPLAPRLDHLSPARGFARIFSKRSLVELLKSILKVALIAILAWMTLKPEIPRFAAMEGQDPRPMFGYAATVALKLGLRVALALLFLALADYAFQRWEYEKGIMMSPKEVEEELRQSEGDPRIRARVRSVQREMARRRMMARVPTADVVVTNPIHLAVALKYDRETMRAPKVVAKGARLIAERIKEVARASGVPLVEDRPLARMLYQVEV</sequence>
<dbReference type="AlphaFoldDB" id="A0A937X8I0"/>
<dbReference type="Gene3D" id="6.10.250.2080">
    <property type="match status" value="1"/>
</dbReference>
<dbReference type="Proteomes" id="UP000748308">
    <property type="component" value="Unassembled WGS sequence"/>
</dbReference>
<feature type="transmembrane region" description="Helical" evidence="2">
    <location>
        <begin position="182"/>
        <end position="211"/>
    </location>
</feature>
<feature type="compositionally biased region" description="Basic and acidic residues" evidence="1">
    <location>
        <begin position="1"/>
        <end position="11"/>
    </location>
</feature>
<evidence type="ECO:0000256" key="2">
    <source>
        <dbReference type="SAM" id="Phobius"/>
    </source>
</evidence>
<comment type="caution">
    <text evidence="3">The sequence shown here is derived from an EMBL/GenBank/DDBJ whole genome shotgun (WGS) entry which is preliminary data.</text>
</comment>
<dbReference type="InterPro" id="IPR006135">
    <property type="entry name" value="T3SS_substrate_exporter"/>
</dbReference>
<dbReference type="GO" id="GO:0005886">
    <property type="term" value="C:plasma membrane"/>
    <property type="evidence" value="ECO:0007669"/>
    <property type="project" value="TreeGrafter"/>
</dbReference>